<dbReference type="Gene3D" id="3.40.630.30">
    <property type="match status" value="1"/>
</dbReference>
<protein>
    <submittedName>
        <fullName evidence="2">GNAT family N-acetyltransferase</fullName>
    </submittedName>
</protein>
<dbReference type="PANTHER" id="PTHR43792">
    <property type="entry name" value="GNAT FAMILY, PUTATIVE (AFU_ORTHOLOGUE AFUA_3G00765)-RELATED-RELATED"/>
    <property type="match status" value="1"/>
</dbReference>
<evidence type="ECO:0000313" key="2">
    <source>
        <dbReference type="EMBL" id="TYB31505.1"/>
    </source>
</evidence>
<dbReference type="GO" id="GO:0005737">
    <property type="term" value="C:cytoplasm"/>
    <property type="evidence" value="ECO:0007669"/>
    <property type="project" value="TreeGrafter"/>
</dbReference>
<dbReference type="PANTHER" id="PTHR43792:SF9">
    <property type="entry name" value="RIBOSOMAL-PROTEIN-ALANINE ACETYLTRANSFERASE"/>
    <property type="match status" value="1"/>
</dbReference>
<dbReference type="Proteomes" id="UP000324143">
    <property type="component" value="Unassembled WGS sequence"/>
</dbReference>
<comment type="caution">
    <text evidence="2">The sequence shown here is derived from an EMBL/GenBank/DDBJ whole genome shotgun (WGS) entry which is preliminary data.</text>
</comment>
<accession>A0A5D0MHX2</accession>
<sequence length="204" mass="23978">MYAMLLCKDGNGGLVMNKIFEKRKYHHFETSRLILDKLSNSDEKLIYNLYSDSKVMKFMQSKIMKNKKEAVKYINKMNKMFKSKKGIRWAVSLKKSKTKQKIGTFAIHYYDSKSKKAELGADLLVSYWNKGYVSELVSFFILNIFKNIDLNRIEIRCMPENKASMHIANKFGFKYEGTLREFVYIKGKGYTDEMVFSLLQKDLD</sequence>
<dbReference type="AlphaFoldDB" id="A0A5D0MHX2"/>
<reference evidence="2" key="1">
    <citation type="submission" date="2019-08" db="EMBL/GenBank/DDBJ databases">
        <title>Genomic characterization of a novel candidate phylum (ARYD3) from a high temperature, high salinity tertiary oil reservoir in north central Oklahoma, USA.</title>
        <authorList>
            <person name="Youssef N.H."/>
            <person name="Yadav A."/>
            <person name="Elshahed M.S."/>
        </authorList>
    </citation>
    <scope>NUCLEOTIDE SEQUENCE [LARGE SCALE GENOMIC DNA]</scope>
    <source>
        <strain evidence="2">ARYD3</strain>
    </source>
</reference>
<evidence type="ECO:0000313" key="3">
    <source>
        <dbReference type="Proteomes" id="UP000324143"/>
    </source>
</evidence>
<feature type="domain" description="N-acetyltransferase" evidence="1">
    <location>
        <begin position="32"/>
        <end position="174"/>
    </location>
</feature>
<name>A0A5D0MHX2_9BACT</name>
<dbReference type="InterPro" id="IPR000182">
    <property type="entry name" value="GNAT_dom"/>
</dbReference>
<keyword evidence="3" id="KW-1185">Reference proteome</keyword>
<dbReference type="EMBL" id="VSIX01000033">
    <property type="protein sequence ID" value="TYB31505.1"/>
    <property type="molecule type" value="Genomic_DNA"/>
</dbReference>
<proteinExistence type="predicted"/>
<dbReference type="GO" id="GO:0008999">
    <property type="term" value="F:protein-N-terminal-alanine acetyltransferase activity"/>
    <property type="evidence" value="ECO:0007669"/>
    <property type="project" value="TreeGrafter"/>
</dbReference>
<dbReference type="Pfam" id="PF13302">
    <property type="entry name" value="Acetyltransf_3"/>
    <property type="match status" value="1"/>
</dbReference>
<dbReference type="InterPro" id="IPR051531">
    <property type="entry name" value="N-acetyltransferase"/>
</dbReference>
<organism evidence="2 3">
    <name type="scientific">Candidatus Mcinerneyibacterium aminivorans</name>
    <dbReference type="NCBI Taxonomy" id="2703815"/>
    <lineage>
        <taxon>Bacteria</taxon>
        <taxon>Candidatus Macinerneyibacteriota</taxon>
        <taxon>Candidatus Mcinerneyibacteria</taxon>
        <taxon>Candidatus Mcinerneyibacteriales</taxon>
        <taxon>Candidatus Mcinerneyibacteriaceae</taxon>
        <taxon>Candidatus Mcinerneyibacterium</taxon>
    </lineage>
</organism>
<gene>
    <name evidence="2" type="ORF">FXF47_04085</name>
</gene>
<dbReference type="InterPro" id="IPR016181">
    <property type="entry name" value="Acyl_CoA_acyltransferase"/>
</dbReference>
<dbReference type="SUPFAM" id="SSF55729">
    <property type="entry name" value="Acyl-CoA N-acyltransferases (Nat)"/>
    <property type="match status" value="1"/>
</dbReference>
<evidence type="ECO:0000259" key="1">
    <source>
        <dbReference type="Pfam" id="PF13302"/>
    </source>
</evidence>